<keyword evidence="6" id="KW-0378">Hydrolase</keyword>
<keyword evidence="7" id="KW-1185">Reference proteome</keyword>
<evidence type="ECO:0000256" key="4">
    <source>
        <dbReference type="SAM" id="MobiDB-lite"/>
    </source>
</evidence>
<comment type="similarity">
    <text evidence="2 3">Belongs to the peptidase M14 family.</text>
</comment>
<evidence type="ECO:0000256" key="2">
    <source>
        <dbReference type="ARBA" id="ARBA00005988"/>
    </source>
</evidence>
<feature type="compositionally biased region" description="Acidic residues" evidence="4">
    <location>
        <begin position="825"/>
        <end position="842"/>
    </location>
</feature>
<dbReference type="InterPro" id="IPR000834">
    <property type="entry name" value="Peptidase_M14"/>
</dbReference>
<feature type="domain" description="Peptidase M14" evidence="5">
    <location>
        <begin position="393"/>
        <end position="658"/>
    </location>
</feature>
<dbReference type="KEGG" id="tet:TTHERM_00083340"/>
<keyword evidence="6" id="KW-0645">Protease</keyword>
<feature type="compositionally biased region" description="Basic and acidic residues" evidence="4">
    <location>
        <begin position="813"/>
        <end position="824"/>
    </location>
</feature>
<organism evidence="6 7">
    <name type="scientific">Tetrahymena thermophila (strain SB210)</name>
    <dbReference type="NCBI Taxonomy" id="312017"/>
    <lineage>
        <taxon>Eukaryota</taxon>
        <taxon>Sar</taxon>
        <taxon>Alveolata</taxon>
        <taxon>Ciliophora</taxon>
        <taxon>Intramacronucleata</taxon>
        <taxon>Oligohymenophorea</taxon>
        <taxon>Hymenostomatida</taxon>
        <taxon>Tetrahymenina</taxon>
        <taxon>Tetrahymenidae</taxon>
        <taxon>Tetrahymena</taxon>
    </lineage>
</organism>
<dbReference type="EMBL" id="GG662749">
    <property type="protein sequence ID" value="EAR92335.2"/>
    <property type="molecule type" value="Genomic_DNA"/>
</dbReference>
<reference evidence="7" key="1">
    <citation type="journal article" date="2006" name="PLoS Biol.">
        <title>Macronuclear genome sequence of the ciliate Tetrahymena thermophila, a model eukaryote.</title>
        <authorList>
            <person name="Eisen J.A."/>
            <person name="Coyne R.S."/>
            <person name="Wu M."/>
            <person name="Wu D."/>
            <person name="Thiagarajan M."/>
            <person name="Wortman J.R."/>
            <person name="Badger J.H."/>
            <person name="Ren Q."/>
            <person name="Amedeo P."/>
            <person name="Jones K.M."/>
            <person name="Tallon L.J."/>
            <person name="Delcher A.L."/>
            <person name="Salzberg S.L."/>
            <person name="Silva J.C."/>
            <person name="Haas B.J."/>
            <person name="Majoros W.H."/>
            <person name="Farzad M."/>
            <person name="Carlton J.M."/>
            <person name="Smith R.K. Jr."/>
            <person name="Garg J."/>
            <person name="Pearlman R.E."/>
            <person name="Karrer K.M."/>
            <person name="Sun L."/>
            <person name="Manning G."/>
            <person name="Elde N.C."/>
            <person name="Turkewitz A.P."/>
            <person name="Asai D.J."/>
            <person name="Wilkes D.E."/>
            <person name="Wang Y."/>
            <person name="Cai H."/>
            <person name="Collins K."/>
            <person name="Stewart B.A."/>
            <person name="Lee S.R."/>
            <person name="Wilamowska K."/>
            <person name="Weinberg Z."/>
            <person name="Ruzzo W.L."/>
            <person name="Wloga D."/>
            <person name="Gaertig J."/>
            <person name="Frankel J."/>
            <person name="Tsao C.-C."/>
            <person name="Gorovsky M.A."/>
            <person name="Keeling P.J."/>
            <person name="Waller R.F."/>
            <person name="Patron N.J."/>
            <person name="Cherry J.M."/>
            <person name="Stover N.A."/>
            <person name="Krieger C.J."/>
            <person name="del Toro C."/>
            <person name="Ryder H.F."/>
            <person name="Williamson S.C."/>
            <person name="Barbeau R.A."/>
            <person name="Hamilton E.P."/>
            <person name="Orias E."/>
        </authorList>
    </citation>
    <scope>NUCLEOTIDE SEQUENCE [LARGE SCALE GENOMIC DNA]</scope>
    <source>
        <strain evidence="7">SB210</strain>
    </source>
</reference>
<dbReference type="RefSeq" id="XP_001012580.2">
    <property type="nucleotide sequence ID" value="XM_001012580.2"/>
</dbReference>
<dbReference type="PANTHER" id="PTHR12756">
    <property type="entry name" value="CYTOSOLIC CARBOXYPEPTIDASE"/>
    <property type="match status" value="1"/>
</dbReference>
<dbReference type="PROSITE" id="PS52035">
    <property type="entry name" value="PEPTIDASE_M14"/>
    <property type="match status" value="1"/>
</dbReference>
<dbReference type="SUPFAM" id="SSF53187">
    <property type="entry name" value="Zn-dependent exopeptidases"/>
    <property type="match status" value="1"/>
</dbReference>
<dbReference type="PANTHER" id="PTHR12756:SF11">
    <property type="entry name" value="CYTOSOLIC CARBOXYPEPTIDASE 1"/>
    <property type="match status" value="1"/>
</dbReference>
<evidence type="ECO:0000256" key="1">
    <source>
        <dbReference type="ARBA" id="ARBA00001947"/>
    </source>
</evidence>
<gene>
    <name evidence="6" type="ORF">TTHERM_00083340</name>
</gene>
<feature type="region of interest" description="Disordered" evidence="4">
    <location>
        <begin position="813"/>
        <end position="842"/>
    </location>
</feature>
<proteinExistence type="inferred from homology"/>
<dbReference type="HOGENOM" id="CLU_253445_0_0_1"/>
<dbReference type="GO" id="GO:0006508">
    <property type="term" value="P:proteolysis"/>
    <property type="evidence" value="ECO:0007669"/>
    <property type="project" value="InterPro"/>
</dbReference>
<dbReference type="eggNOG" id="KOG3641">
    <property type="taxonomic scope" value="Eukaryota"/>
</dbReference>
<dbReference type="InterPro" id="IPR050821">
    <property type="entry name" value="Cytosolic_carboxypeptidase"/>
</dbReference>
<feature type="compositionally biased region" description="Polar residues" evidence="4">
    <location>
        <begin position="1410"/>
        <end position="1429"/>
    </location>
</feature>
<dbReference type="Gene3D" id="2.60.40.3120">
    <property type="match status" value="1"/>
</dbReference>
<feature type="region of interest" description="Disordered" evidence="4">
    <location>
        <begin position="1"/>
        <end position="49"/>
    </location>
</feature>
<sequence length="1429" mass="165607">MKPKKQTRKDSFQSSDGGFSDGSSKQFSVNKKKGEAENSQQLNKSEELDPQEAQLRDINFFNENLPPSQPIVVKDYSLEADMIFGWQPKIQFQGPVPMTFDNNIVDIIISHLNSPTQNKTPYKLIYLGFRPLNTLKLHSAYCDNNREDSYYFKFNSLYGNSRMNGFFHSLEKKNKNKFEMPFLGMNPNLSNNNQSIIKINDQNDETNQSTSEMFSLTQGIQINLKTPQSNFNKNDKQFSLFLTEENRENNKTLIFDSYFESGNLDCVVQVAQNEYDLFMRVDSNTKGHLQWYNFKVKGAQANQRVKFNICNFSKNKSLYMRGMKPYIYSQKENLLFKSDWSQQGEKVTYQLKEFRYPFIKEYIDELKPKVYYQLSFEYVFKYSDDVVSIAYCPPYTFSYLTMFLRELSTIHKLQNGNFLKEEKLSSSMSGLDVPLLTITDFNQSEEEINKRKVIIISARIHPGESNGSYLMHGFLKYMFTEEANELRKKCIFKIVPMLNPDGVVLGNYRTGIAGRDLNRVFANPDKMLYPTVIGLKELVSITKKQYGQNLIMFLDLHGHSVKKNVFTYGPDYPIFDLNYYKCRLFSKILAKMTDMFRYFSCIFRISQMKKNTARGIFFNNYDIGNCFTVEASNGSYYIGNQTTIDFTINDWLSMGEQIAKGIDEYVQTIIDYDQTQQAKLQQKKLEREQKALDEQSFLTSTQATTAGSRSDNSGFITQRALIQKSIVEEVTPASLIKIRNDRLSQKFQSDSENEGILSYLSKTNGKPDKKKKAQYYHKNKMNFKIQKINQKSINFNKQFLLEESPFSKYFSKNAEEQEKQKQNDAESDGFSEGGSDSESEGEDYDKAFLKNFQATVQRDFQLFNNIFKNLENFDVKTEQTLIKRNNPDKLKEEYLNDKISSQLIQKKNELGINKFINDNSIRQSYNNQSALTPTHFKAPVIRPKTNDKSLKIEYKSVPSSQRNTPQKKQQIVGNSQIGLDIFKDRNNSKKKQSRIQLKDNSNLLSSQIAFLNSSEQKKMIKDHINYDKYDDLYSQEFTQIEQAQYLNPISSRTGRYNSATPFKDDNLNIINLFHRVNNTPLVQTTDNQSLMRIINKLKDVEKQGNELEEIQGKRVLVLTNNSYFNSLNDNNNISSQKLPQNVNQSFNQIRTNSLATNRAVIDSSQLNNKKQAFSIQNQQIPSQVHLKSILNTTLFSNLAQIKEKIQTQIIPPISFYQQNANINQGQSPKRHLSQSYQQFIQQQQAKLDECSPTKPLQNQQADSYYITSNGFGFKENKDEQIQLMTGLSKKREIQSHTNNNNNNQNGHLYNTFHNKFNSANNSPIQSLSPVKNSYNSANYSFSRRVSYQPHQTTNSNYSNNQLNVANPNSTNSFINFSPRESSNKKMNCPSAFYKIKKHFTSKKKNEEYQKQTNGYNPNVSYQQQYQAQI</sequence>
<dbReference type="InParanoid" id="Q237B5"/>
<evidence type="ECO:0000256" key="3">
    <source>
        <dbReference type="PROSITE-ProRule" id="PRU01379"/>
    </source>
</evidence>
<evidence type="ECO:0000313" key="6">
    <source>
        <dbReference type="EMBL" id="EAR92335.2"/>
    </source>
</evidence>
<dbReference type="GO" id="GO:0004181">
    <property type="term" value="F:metallocarboxypeptidase activity"/>
    <property type="evidence" value="ECO:0007669"/>
    <property type="project" value="InterPro"/>
</dbReference>
<protein>
    <submittedName>
        <fullName evidence="6">Zinc carboxypeptidase family protein</fullName>
    </submittedName>
</protein>
<name>Q237B5_TETTS</name>
<dbReference type="Gene3D" id="3.40.630.10">
    <property type="entry name" value="Zn peptidases"/>
    <property type="match status" value="1"/>
</dbReference>
<evidence type="ECO:0000259" key="5">
    <source>
        <dbReference type="PROSITE" id="PS52035"/>
    </source>
</evidence>
<dbReference type="GO" id="GO:0008270">
    <property type="term" value="F:zinc ion binding"/>
    <property type="evidence" value="ECO:0007669"/>
    <property type="project" value="InterPro"/>
</dbReference>
<dbReference type="OrthoDB" id="10253041at2759"/>
<dbReference type="InterPro" id="IPR040626">
    <property type="entry name" value="Pepdidase_M14_N"/>
</dbReference>
<dbReference type="GeneID" id="7845839"/>
<feature type="region of interest" description="Disordered" evidence="4">
    <location>
        <begin position="1402"/>
        <end position="1429"/>
    </location>
</feature>
<evidence type="ECO:0000313" key="7">
    <source>
        <dbReference type="Proteomes" id="UP000009168"/>
    </source>
</evidence>
<keyword evidence="6" id="KW-0121">Carboxypeptidase</keyword>
<dbReference type="Pfam" id="PF18027">
    <property type="entry name" value="Pepdidase_M14_N"/>
    <property type="match status" value="1"/>
</dbReference>
<comment type="cofactor">
    <cofactor evidence="1">
        <name>Zn(2+)</name>
        <dbReference type="ChEBI" id="CHEBI:29105"/>
    </cofactor>
</comment>
<feature type="active site" description="Proton donor/acceptor" evidence="3">
    <location>
        <position position="630"/>
    </location>
</feature>
<accession>Q237B5</accession>
<feature type="compositionally biased region" description="Low complexity" evidence="4">
    <location>
        <begin position="12"/>
        <end position="28"/>
    </location>
</feature>
<dbReference type="Proteomes" id="UP000009168">
    <property type="component" value="Unassembled WGS sequence"/>
</dbReference>